<feature type="region of interest" description="Disordered" evidence="6">
    <location>
        <begin position="14"/>
        <end position="66"/>
    </location>
</feature>
<evidence type="ECO:0000256" key="5">
    <source>
        <dbReference type="ARBA" id="ARBA00023136"/>
    </source>
</evidence>
<keyword evidence="9" id="KW-1185">Reference proteome</keyword>
<evidence type="ECO:0000256" key="1">
    <source>
        <dbReference type="ARBA" id="ARBA00004141"/>
    </source>
</evidence>
<feature type="transmembrane region" description="Helical" evidence="7">
    <location>
        <begin position="241"/>
        <end position="263"/>
    </location>
</feature>
<reference evidence="8 9" key="1">
    <citation type="journal article" date="2023" name="bioRxiv">
        <title>Conserved and derived expression patterns and positive selection on dental genes reveal complex evolutionary context of ever-growing rodent molars.</title>
        <authorList>
            <person name="Calamari Z.T."/>
            <person name="Song A."/>
            <person name="Cohen E."/>
            <person name="Akter M."/>
            <person name="Roy R.D."/>
            <person name="Hallikas O."/>
            <person name="Christensen M.M."/>
            <person name="Li P."/>
            <person name="Marangoni P."/>
            <person name="Jernvall J."/>
            <person name="Klein O.D."/>
        </authorList>
    </citation>
    <scope>NUCLEOTIDE SEQUENCE [LARGE SCALE GENOMIC DNA]</scope>
    <source>
        <strain evidence="8">V071</strain>
    </source>
</reference>
<organism evidence="8 9">
    <name type="scientific">Myodes glareolus</name>
    <name type="common">Bank vole</name>
    <name type="synonym">Clethrionomys glareolus</name>
    <dbReference type="NCBI Taxonomy" id="447135"/>
    <lineage>
        <taxon>Eukaryota</taxon>
        <taxon>Metazoa</taxon>
        <taxon>Chordata</taxon>
        <taxon>Craniata</taxon>
        <taxon>Vertebrata</taxon>
        <taxon>Euteleostomi</taxon>
        <taxon>Mammalia</taxon>
        <taxon>Eutheria</taxon>
        <taxon>Euarchontoglires</taxon>
        <taxon>Glires</taxon>
        <taxon>Rodentia</taxon>
        <taxon>Myomorpha</taxon>
        <taxon>Muroidea</taxon>
        <taxon>Cricetidae</taxon>
        <taxon>Arvicolinae</taxon>
        <taxon>Myodes</taxon>
    </lineage>
</organism>
<evidence type="ECO:0000256" key="3">
    <source>
        <dbReference type="ARBA" id="ARBA00022692"/>
    </source>
</evidence>
<dbReference type="AlphaFoldDB" id="A0AAW0K312"/>
<evidence type="ECO:0000256" key="2">
    <source>
        <dbReference type="ARBA" id="ARBA00009773"/>
    </source>
</evidence>
<comment type="subcellular location">
    <subcellularLocation>
        <location evidence="1">Membrane</location>
        <topology evidence="1">Multi-pass membrane protein</topology>
    </subcellularLocation>
</comment>
<name>A0AAW0K312_MYOGA</name>
<proteinExistence type="inferred from homology"/>
<comment type="caution">
    <text evidence="8">The sequence shown here is derived from an EMBL/GenBank/DDBJ whole genome shotgun (WGS) entry which is preliminary data.</text>
</comment>
<evidence type="ECO:0000256" key="6">
    <source>
        <dbReference type="SAM" id="MobiDB-lite"/>
    </source>
</evidence>
<comment type="similarity">
    <text evidence="2">Belongs to the autoinducer-2 exporter (AI-2E) (TC 2.A.86) family.</text>
</comment>
<feature type="transmembrane region" description="Helical" evidence="7">
    <location>
        <begin position="105"/>
        <end position="125"/>
    </location>
</feature>
<protein>
    <recommendedName>
        <fullName evidence="10">Transmembrane protein 245</fullName>
    </recommendedName>
</protein>
<evidence type="ECO:0008006" key="10">
    <source>
        <dbReference type="Google" id="ProtNLM"/>
    </source>
</evidence>
<feature type="transmembrane region" description="Helical" evidence="7">
    <location>
        <begin position="167"/>
        <end position="188"/>
    </location>
</feature>
<dbReference type="GO" id="GO:0016020">
    <property type="term" value="C:membrane"/>
    <property type="evidence" value="ECO:0007669"/>
    <property type="project" value="UniProtKB-SubCell"/>
</dbReference>
<sequence length="501" mass="57050">MAASTLANLAISITGYESGGEDQPSTQPAEPTDRGEPPPALSASSSSSSRSSPSSPSPTLGRQRPEMGTFLRKKKTSDIYFVSLVWAIIAVQLWLNLWIVQLLPVPIAVWIIKKLVIHFGVVGFLEKRCRVWWQVVECFLKERQQALAPWPIIGLGKFLLKVDSKVLYNWLLQWILCVPWLEMIHFIASSSLLLETFSPAVVAFSNDIPLFLSSLTSPVLQLWHWLNKKMIIWLEKMLDKIISIFIIFLLVIGTLLLALLLTAKVHQESVHMIEVTSSLINETLANHPEWANWLPEAQVVQRALNSAANNVYQYGREWITHKLHKILGDKVNNTAVIEKQVLELWDRLYHSWFVKNVTHSGRHKGHKMHVNRQNSWLGDILDWQDIASFVHENIETFLSILSFGFQIWKMKILESLWIVMSRNVSLLFTTVTTLLTILFYSGTALLNFVLSLIIFLTTLFYLLSSSDEYYKPVKWVISLTPLSQPGPSSNIIGQSVEEAIR</sequence>
<dbReference type="EMBL" id="JBBHLL010000006">
    <property type="protein sequence ID" value="KAK7833660.1"/>
    <property type="molecule type" value="Genomic_DNA"/>
</dbReference>
<dbReference type="PANTHER" id="PTHR21716">
    <property type="entry name" value="TRANSMEMBRANE PROTEIN"/>
    <property type="match status" value="1"/>
</dbReference>
<evidence type="ECO:0000256" key="7">
    <source>
        <dbReference type="SAM" id="Phobius"/>
    </source>
</evidence>
<feature type="transmembrane region" description="Helical" evidence="7">
    <location>
        <begin position="79"/>
        <end position="99"/>
    </location>
</feature>
<feature type="compositionally biased region" description="Low complexity" evidence="6">
    <location>
        <begin position="41"/>
        <end position="58"/>
    </location>
</feature>
<dbReference type="InterPro" id="IPR002549">
    <property type="entry name" value="AI-2E-like"/>
</dbReference>
<dbReference type="PANTHER" id="PTHR21716:SF4">
    <property type="entry name" value="TRANSMEMBRANE PROTEIN 245"/>
    <property type="match status" value="1"/>
</dbReference>
<evidence type="ECO:0000313" key="8">
    <source>
        <dbReference type="EMBL" id="KAK7833660.1"/>
    </source>
</evidence>
<accession>A0AAW0K312</accession>
<evidence type="ECO:0000256" key="4">
    <source>
        <dbReference type="ARBA" id="ARBA00022989"/>
    </source>
</evidence>
<gene>
    <name evidence="8" type="ORF">U0070_020681</name>
</gene>
<keyword evidence="5 7" id="KW-0472">Membrane</keyword>
<keyword evidence="4 7" id="KW-1133">Transmembrane helix</keyword>
<keyword evidence="3 7" id="KW-0812">Transmembrane</keyword>
<feature type="transmembrane region" description="Helical" evidence="7">
    <location>
        <begin position="445"/>
        <end position="464"/>
    </location>
</feature>
<feature type="transmembrane region" description="Helical" evidence="7">
    <location>
        <begin position="416"/>
        <end position="439"/>
    </location>
</feature>
<evidence type="ECO:0000313" key="9">
    <source>
        <dbReference type="Proteomes" id="UP001488838"/>
    </source>
</evidence>
<dbReference type="Proteomes" id="UP001488838">
    <property type="component" value="Unassembled WGS sequence"/>
</dbReference>